<organism evidence="2 3">
    <name type="scientific">Streptomyces cinnamoneus</name>
    <name type="common">Streptoverticillium cinnamoneum</name>
    <dbReference type="NCBI Taxonomy" id="53446"/>
    <lineage>
        <taxon>Bacteria</taxon>
        <taxon>Bacillati</taxon>
        <taxon>Actinomycetota</taxon>
        <taxon>Actinomycetes</taxon>
        <taxon>Kitasatosporales</taxon>
        <taxon>Streptomycetaceae</taxon>
        <taxon>Streptomyces</taxon>
        <taxon>Streptomyces cinnamoneus group</taxon>
    </lineage>
</organism>
<feature type="compositionally biased region" description="Low complexity" evidence="1">
    <location>
        <begin position="22"/>
        <end position="40"/>
    </location>
</feature>
<evidence type="ECO:0000313" key="3">
    <source>
        <dbReference type="Proteomes" id="UP000646244"/>
    </source>
</evidence>
<comment type="caution">
    <text evidence="2">The sequence shown here is derived from an EMBL/GenBank/DDBJ whole genome shotgun (WGS) entry which is preliminary data.</text>
</comment>
<dbReference type="Proteomes" id="UP000646244">
    <property type="component" value="Unassembled WGS sequence"/>
</dbReference>
<sequence>MPEQPGRQPPAAPAPVRGSGLGRRPTAPARGPGPEARPPAYGSGHSGAPGSWDAPAPGPRETSGPRGT</sequence>
<gene>
    <name evidence="2" type="ORF">GCM10010507_39850</name>
</gene>
<evidence type="ECO:0000256" key="1">
    <source>
        <dbReference type="SAM" id="MobiDB-lite"/>
    </source>
</evidence>
<reference evidence="2" key="2">
    <citation type="submission" date="2020-09" db="EMBL/GenBank/DDBJ databases">
        <authorList>
            <person name="Sun Q."/>
            <person name="Ohkuma M."/>
        </authorList>
    </citation>
    <scope>NUCLEOTIDE SEQUENCE</scope>
    <source>
        <strain evidence="2">JCM 4633</strain>
    </source>
</reference>
<proteinExistence type="predicted"/>
<dbReference type="AlphaFoldDB" id="A0A918TQQ5"/>
<evidence type="ECO:0000313" key="2">
    <source>
        <dbReference type="EMBL" id="GHC58993.1"/>
    </source>
</evidence>
<feature type="region of interest" description="Disordered" evidence="1">
    <location>
        <begin position="1"/>
        <end position="68"/>
    </location>
</feature>
<reference evidence="2" key="1">
    <citation type="journal article" date="2014" name="Int. J. Syst. Evol. Microbiol.">
        <title>Complete genome sequence of Corynebacterium casei LMG S-19264T (=DSM 44701T), isolated from a smear-ripened cheese.</title>
        <authorList>
            <consortium name="US DOE Joint Genome Institute (JGI-PGF)"/>
            <person name="Walter F."/>
            <person name="Albersmeier A."/>
            <person name="Kalinowski J."/>
            <person name="Ruckert C."/>
        </authorList>
    </citation>
    <scope>NUCLEOTIDE SEQUENCE</scope>
    <source>
        <strain evidence="2">JCM 4633</strain>
    </source>
</reference>
<accession>A0A918TQQ5</accession>
<name>A0A918TQQ5_STRCJ</name>
<protein>
    <submittedName>
        <fullName evidence="2">Uncharacterized protein</fullName>
    </submittedName>
</protein>
<dbReference type="EMBL" id="BMVB01000013">
    <property type="protein sequence ID" value="GHC58993.1"/>
    <property type="molecule type" value="Genomic_DNA"/>
</dbReference>